<evidence type="ECO:0000256" key="5">
    <source>
        <dbReference type="ARBA" id="ARBA00023136"/>
    </source>
</evidence>
<evidence type="ECO:0000256" key="3">
    <source>
        <dbReference type="ARBA" id="ARBA00022676"/>
    </source>
</evidence>
<keyword evidence="5" id="KW-0472">Membrane</keyword>
<evidence type="ECO:0000259" key="10">
    <source>
        <dbReference type="Pfam" id="PF00535"/>
    </source>
</evidence>
<evidence type="ECO:0000256" key="6">
    <source>
        <dbReference type="ARBA" id="ARBA00037281"/>
    </source>
</evidence>
<feature type="domain" description="Glycosyltransferase 2-like" evidence="10">
    <location>
        <begin position="6"/>
        <end position="105"/>
    </location>
</feature>
<sequence length="270" mass="29314">MTTRVTVVVPTRDSARTLDRCLASVRAQTHPVELIVVDNGSTDATPRISARHADAVLDHGPERSAQRNQGWRTGTGEVVAFVDSDMVLAPEIVAEAVALFAADPSLGGLVIPELSFGEGFLAACRAMEKRSYLGDPRVEAARIFRRVALEKTGGYAEDLTAFEDWDLADRVAATGYGIGRVASVVEHDEGRITLRSAFAKRRYYGRWLPAYRSRPWARSFGRSRSLRRLLRLGPPPRIAGLLALKAVEGAGLLAGSRAAGRVPSGEPRRL</sequence>
<evidence type="ECO:0000313" key="11">
    <source>
        <dbReference type="EMBL" id="RAY15635.1"/>
    </source>
</evidence>
<comment type="caution">
    <text evidence="11">The sequence shown here is derived from an EMBL/GenBank/DDBJ whole genome shotgun (WGS) entry which is preliminary data.</text>
</comment>
<dbReference type="PANTHER" id="PTHR43646">
    <property type="entry name" value="GLYCOSYLTRANSFERASE"/>
    <property type="match status" value="1"/>
</dbReference>
<dbReference type="CDD" id="cd00761">
    <property type="entry name" value="Glyco_tranf_GTA_type"/>
    <property type="match status" value="1"/>
</dbReference>
<evidence type="ECO:0000256" key="8">
    <source>
        <dbReference type="ARBA" id="ARBA00038120"/>
    </source>
</evidence>
<dbReference type="InterPro" id="IPR029044">
    <property type="entry name" value="Nucleotide-diphossugar_trans"/>
</dbReference>
<dbReference type="Proteomes" id="UP000251891">
    <property type="component" value="Unassembled WGS sequence"/>
</dbReference>
<comment type="function">
    <text evidence="6">Catalyzes the glycosylation of 4,4'-diaponeurosporenoate, i.e. the esterification of glucose at the C1'' position with the carboxyl group of 4,4'-diaponeurosporenic acid, to form glycosyl-4,4'-diaponeurosporenoate. This is a step in the biosynthesis of staphyloxanthin, an orange pigment present in most staphylococci strains.</text>
</comment>
<reference evidence="11 12" key="1">
    <citation type="submission" date="2018-06" db="EMBL/GenBank/DDBJ databases">
        <title>Actinomadura craniellae sp. nov. isolated from marine sponge Craniella sp.</title>
        <authorList>
            <person name="Li L."/>
            <person name="Xu Q.H."/>
            <person name="Lin H.W."/>
            <person name="Lu Y.H."/>
        </authorList>
    </citation>
    <scope>NUCLEOTIDE SEQUENCE [LARGE SCALE GENOMIC DNA]</scope>
    <source>
        <strain evidence="11 12">LHW63021</strain>
    </source>
</reference>
<dbReference type="RefSeq" id="WP_111864097.1">
    <property type="nucleotide sequence ID" value="NZ_QLYX01000003.1"/>
</dbReference>
<keyword evidence="12" id="KW-1185">Reference proteome</keyword>
<gene>
    <name evidence="11" type="ORF">DPM19_07530</name>
</gene>
<keyword evidence="2" id="KW-1003">Cell membrane</keyword>
<organism evidence="11 12">
    <name type="scientific">Actinomadura craniellae</name>
    <dbReference type="NCBI Taxonomy" id="2231787"/>
    <lineage>
        <taxon>Bacteria</taxon>
        <taxon>Bacillati</taxon>
        <taxon>Actinomycetota</taxon>
        <taxon>Actinomycetes</taxon>
        <taxon>Streptosporangiales</taxon>
        <taxon>Thermomonosporaceae</taxon>
        <taxon>Actinomadura</taxon>
    </lineage>
</organism>
<evidence type="ECO:0000313" key="12">
    <source>
        <dbReference type="Proteomes" id="UP000251891"/>
    </source>
</evidence>
<dbReference type="EMBL" id="QLYX01000003">
    <property type="protein sequence ID" value="RAY15635.1"/>
    <property type="molecule type" value="Genomic_DNA"/>
</dbReference>
<comment type="similarity">
    <text evidence="8">Belongs to the glycosyltransferase 2 family. CrtQ subfamily.</text>
</comment>
<comment type="pathway">
    <text evidence="7">Carotenoid biosynthesis; staphyloxanthin biosynthesis; staphyloxanthin from farnesyl diphosphate: step 4/5.</text>
</comment>
<evidence type="ECO:0000256" key="7">
    <source>
        <dbReference type="ARBA" id="ARBA00037904"/>
    </source>
</evidence>
<dbReference type="GO" id="GO:0005886">
    <property type="term" value="C:plasma membrane"/>
    <property type="evidence" value="ECO:0007669"/>
    <property type="project" value="UniProtKB-SubCell"/>
</dbReference>
<dbReference type="Pfam" id="PF00535">
    <property type="entry name" value="Glycos_transf_2"/>
    <property type="match status" value="1"/>
</dbReference>
<protein>
    <recommendedName>
        <fullName evidence="9">4,4'-diaponeurosporenoate glycosyltransferase</fullName>
    </recommendedName>
</protein>
<dbReference type="AlphaFoldDB" id="A0A365H957"/>
<dbReference type="InterPro" id="IPR001173">
    <property type="entry name" value="Glyco_trans_2-like"/>
</dbReference>
<evidence type="ECO:0000256" key="9">
    <source>
        <dbReference type="ARBA" id="ARBA00040345"/>
    </source>
</evidence>
<evidence type="ECO:0000256" key="1">
    <source>
        <dbReference type="ARBA" id="ARBA00004236"/>
    </source>
</evidence>
<name>A0A365H957_9ACTN</name>
<dbReference type="OrthoDB" id="5243838at2"/>
<evidence type="ECO:0000256" key="4">
    <source>
        <dbReference type="ARBA" id="ARBA00022679"/>
    </source>
</evidence>
<keyword evidence="3" id="KW-0328">Glycosyltransferase</keyword>
<dbReference type="Gene3D" id="3.90.550.10">
    <property type="entry name" value="Spore Coat Polysaccharide Biosynthesis Protein SpsA, Chain A"/>
    <property type="match status" value="1"/>
</dbReference>
<dbReference type="PANTHER" id="PTHR43646:SF2">
    <property type="entry name" value="GLYCOSYLTRANSFERASE 2-LIKE DOMAIN-CONTAINING PROTEIN"/>
    <property type="match status" value="1"/>
</dbReference>
<evidence type="ECO:0000256" key="2">
    <source>
        <dbReference type="ARBA" id="ARBA00022475"/>
    </source>
</evidence>
<keyword evidence="4 11" id="KW-0808">Transferase</keyword>
<accession>A0A365H957</accession>
<proteinExistence type="inferred from homology"/>
<dbReference type="SUPFAM" id="SSF53448">
    <property type="entry name" value="Nucleotide-diphospho-sugar transferases"/>
    <property type="match status" value="1"/>
</dbReference>
<dbReference type="GO" id="GO:0016757">
    <property type="term" value="F:glycosyltransferase activity"/>
    <property type="evidence" value="ECO:0007669"/>
    <property type="project" value="UniProtKB-KW"/>
</dbReference>
<comment type="subcellular location">
    <subcellularLocation>
        <location evidence="1">Cell membrane</location>
    </subcellularLocation>
</comment>